<dbReference type="PANTHER" id="PTHR33937">
    <property type="entry name" value="IRON-MOLYBDENUM PROTEIN-RELATED-RELATED"/>
    <property type="match status" value="1"/>
</dbReference>
<dbReference type="InterPro" id="IPR003731">
    <property type="entry name" value="Di-Nase_FeMo-co_biosynth"/>
</dbReference>
<proteinExistence type="predicted"/>
<name>A0A5R8Y207_9BACT</name>
<sequence length="131" mass="14301">MSSIKITSNTSGEGMLRVAFATKDLENIDSHFGSAKQFAIYDISKSSISLSEIKKVDEKDTDKTVALLKGIDIVYFTNVGAIAAAKLINSGIFTIKYKDVVGIDEETKKLQDMLNANPPPFIKKIIEKKAA</sequence>
<protein>
    <submittedName>
        <fullName evidence="2">Dinitrogenase iron-molybdenum cofactor biosynthesis protein</fullName>
    </submittedName>
</protein>
<organism evidence="2 3">
    <name type="scientific">Arcobacter arenosus</name>
    <dbReference type="NCBI Taxonomy" id="2576037"/>
    <lineage>
        <taxon>Bacteria</taxon>
        <taxon>Pseudomonadati</taxon>
        <taxon>Campylobacterota</taxon>
        <taxon>Epsilonproteobacteria</taxon>
        <taxon>Campylobacterales</taxon>
        <taxon>Arcobacteraceae</taxon>
        <taxon>Arcobacter</taxon>
    </lineage>
</organism>
<dbReference type="InterPro" id="IPR051840">
    <property type="entry name" value="NifX/NifY_domain"/>
</dbReference>
<evidence type="ECO:0000313" key="3">
    <source>
        <dbReference type="Proteomes" id="UP000308901"/>
    </source>
</evidence>
<dbReference type="Gene3D" id="3.30.420.130">
    <property type="entry name" value="Dinitrogenase iron-molybdenum cofactor biosynthesis domain"/>
    <property type="match status" value="1"/>
</dbReference>
<dbReference type="RefSeq" id="WP_138151948.1">
    <property type="nucleotide sequence ID" value="NZ_CBDDKQ010000002.1"/>
</dbReference>
<reference evidence="2 3" key="1">
    <citation type="submission" date="2019-05" db="EMBL/GenBank/DDBJ databases">
        <title>Arcobacter sp. nov., isolated from sea sediment.</title>
        <authorList>
            <person name="Kim W."/>
        </authorList>
    </citation>
    <scope>NUCLEOTIDE SEQUENCE [LARGE SCALE GENOMIC DNA]</scope>
    <source>
        <strain evidence="2 3">CAU 1517</strain>
    </source>
</reference>
<dbReference type="OrthoDB" id="5339619at2"/>
<dbReference type="InterPro" id="IPR036105">
    <property type="entry name" value="DiNase_FeMo-co_biosyn_sf"/>
</dbReference>
<dbReference type="PANTHER" id="PTHR33937:SF1">
    <property type="entry name" value="IRON-MOLIBDENUM COFACTOR PROCESSING PROTEIN"/>
    <property type="match status" value="1"/>
</dbReference>
<accession>A0A5R8Y207</accession>
<evidence type="ECO:0000259" key="1">
    <source>
        <dbReference type="Pfam" id="PF02579"/>
    </source>
</evidence>
<feature type="domain" description="Dinitrogenase iron-molybdenum cofactor biosynthesis" evidence="1">
    <location>
        <begin position="26"/>
        <end position="110"/>
    </location>
</feature>
<dbReference type="AlphaFoldDB" id="A0A5R8Y207"/>
<gene>
    <name evidence="2" type="ORF">FDK22_05700</name>
</gene>
<evidence type="ECO:0000313" key="2">
    <source>
        <dbReference type="EMBL" id="TLP39365.1"/>
    </source>
</evidence>
<comment type="caution">
    <text evidence="2">The sequence shown here is derived from an EMBL/GenBank/DDBJ whole genome shotgun (WGS) entry which is preliminary data.</text>
</comment>
<dbReference type="Pfam" id="PF02579">
    <property type="entry name" value="Nitro_FeMo-Co"/>
    <property type="match status" value="1"/>
</dbReference>
<keyword evidence="3" id="KW-1185">Reference proteome</keyword>
<dbReference type="Proteomes" id="UP000308901">
    <property type="component" value="Unassembled WGS sequence"/>
</dbReference>
<dbReference type="EMBL" id="VANU01000002">
    <property type="protein sequence ID" value="TLP39365.1"/>
    <property type="molecule type" value="Genomic_DNA"/>
</dbReference>
<dbReference type="SUPFAM" id="SSF53146">
    <property type="entry name" value="Nitrogenase accessory factor-like"/>
    <property type="match status" value="1"/>
</dbReference>